<dbReference type="InterPro" id="IPR045633">
    <property type="entry name" value="DUF6414"/>
</dbReference>
<evidence type="ECO:0000313" key="2">
    <source>
        <dbReference type="EMBL" id="WSB68075.1"/>
    </source>
</evidence>
<reference evidence="2 3" key="1">
    <citation type="submission" date="2022-10" db="EMBL/GenBank/DDBJ databases">
        <title>The complete genomes of actinobacterial strains from the NBC collection.</title>
        <authorList>
            <person name="Joergensen T.S."/>
            <person name="Alvarez Arevalo M."/>
            <person name="Sterndorff E.B."/>
            <person name="Faurdal D."/>
            <person name="Vuksanovic O."/>
            <person name="Mourched A.-S."/>
            <person name="Charusanti P."/>
            <person name="Shaw S."/>
            <person name="Blin K."/>
            <person name="Weber T."/>
        </authorList>
    </citation>
    <scope>NUCLEOTIDE SEQUENCE [LARGE SCALE GENOMIC DNA]</scope>
    <source>
        <strain evidence="2 3">NBC 01774</strain>
    </source>
</reference>
<sequence length="133" mass="14596">MLNMLDALRPMASMFGEELKGLPGENETNAIRGFGKAIKSDVVVVGDQGDNGPKVTGKLNKEYVRESIEGEVFILGKVARKWKDSESHSLLALPGASLMSRQQRRQAARQQPKDDENTLTGPALTLDILAIYR</sequence>
<dbReference type="EMBL" id="CP109106">
    <property type="protein sequence ID" value="WSB68075.1"/>
    <property type="molecule type" value="Genomic_DNA"/>
</dbReference>
<name>A0ABZ1FCT1_9ACTN</name>
<evidence type="ECO:0000256" key="1">
    <source>
        <dbReference type="SAM" id="MobiDB-lite"/>
    </source>
</evidence>
<feature type="region of interest" description="Disordered" evidence="1">
    <location>
        <begin position="93"/>
        <end position="120"/>
    </location>
</feature>
<gene>
    <name evidence="2" type="ORF">OG863_08945</name>
</gene>
<protein>
    <submittedName>
        <fullName evidence="2">Uncharacterized protein</fullName>
    </submittedName>
</protein>
<dbReference type="Pfam" id="PF19952">
    <property type="entry name" value="DUF6414"/>
    <property type="match status" value="1"/>
</dbReference>
<dbReference type="RefSeq" id="WP_326617490.1">
    <property type="nucleotide sequence ID" value="NZ_CP109106.1"/>
</dbReference>
<accession>A0ABZ1FCT1</accession>
<keyword evidence="3" id="KW-1185">Reference proteome</keyword>
<evidence type="ECO:0000313" key="3">
    <source>
        <dbReference type="Proteomes" id="UP001344251"/>
    </source>
</evidence>
<dbReference type="Proteomes" id="UP001344251">
    <property type="component" value="Chromosome"/>
</dbReference>
<proteinExistence type="predicted"/>
<organism evidence="2 3">
    <name type="scientific">Streptomyces decoyicus</name>
    <dbReference type="NCBI Taxonomy" id="249567"/>
    <lineage>
        <taxon>Bacteria</taxon>
        <taxon>Bacillati</taxon>
        <taxon>Actinomycetota</taxon>
        <taxon>Actinomycetes</taxon>
        <taxon>Kitasatosporales</taxon>
        <taxon>Streptomycetaceae</taxon>
        <taxon>Streptomyces</taxon>
    </lineage>
</organism>